<reference evidence="2" key="1">
    <citation type="submission" date="2016-10" db="EMBL/GenBank/DDBJ databases">
        <authorList>
            <person name="Varghese N."/>
            <person name="Submissions S."/>
        </authorList>
    </citation>
    <scope>NUCLEOTIDE SEQUENCE [LARGE SCALE GENOMIC DNA]</scope>
    <source>
        <strain evidence="2">IBRC-M 10043</strain>
    </source>
</reference>
<proteinExistence type="predicted"/>
<dbReference type="Proteomes" id="UP000198775">
    <property type="component" value="Unassembled WGS sequence"/>
</dbReference>
<accession>A0A1H8PDK3</accession>
<dbReference type="AlphaFoldDB" id="A0A1H8PDK3"/>
<evidence type="ECO:0000313" key="2">
    <source>
        <dbReference type="Proteomes" id="UP000198775"/>
    </source>
</evidence>
<sequence length="143" mass="15961">MTGGNDHSAVLTDLAESLRADADIVFAVAFGPHITDGTHAASGLDLAVKFTDDLSSHERFQKRCFLSGALQRENAPFVDVSDIEMLPIEVAQDAVNGEFLYGDKRAFGEFKREITEAFEDERDDIRRHHRDVIDRIAEEGLRI</sequence>
<organism evidence="1 2">
    <name type="scientific">Halorientalis persicus</name>
    <dbReference type="NCBI Taxonomy" id="1367881"/>
    <lineage>
        <taxon>Archaea</taxon>
        <taxon>Methanobacteriati</taxon>
        <taxon>Methanobacteriota</taxon>
        <taxon>Stenosarchaea group</taxon>
        <taxon>Halobacteria</taxon>
        <taxon>Halobacteriales</taxon>
        <taxon>Haloarculaceae</taxon>
        <taxon>Halorientalis</taxon>
    </lineage>
</organism>
<name>A0A1H8PDK3_9EURY</name>
<dbReference type="EMBL" id="FOCX01000012">
    <property type="protein sequence ID" value="SEO40032.1"/>
    <property type="molecule type" value="Genomic_DNA"/>
</dbReference>
<keyword evidence="2" id="KW-1185">Reference proteome</keyword>
<evidence type="ECO:0000313" key="1">
    <source>
        <dbReference type="EMBL" id="SEO40032.1"/>
    </source>
</evidence>
<gene>
    <name evidence="1" type="ORF">SAMN05216388_101217</name>
</gene>
<protein>
    <recommendedName>
        <fullName evidence="3">Nucleotidyltransferase domain-containing protein</fullName>
    </recommendedName>
</protein>
<evidence type="ECO:0008006" key="3">
    <source>
        <dbReference type="Google" id="ProtNLM"/>
    </source>
</evidence>
<dbReference type="RefSeq" id="WP_170845414.1">
    <property type="nucleotide sequence ID" value="NZ_FOCX01000012.1"/>
</dbReference>
<dbReference type="OrthoDB" id="61846at2157"/>